<name>A0A919TPI7_9ACTN</name>
<dbReference type="RefSeq" id="WP_203685231.1">
    <property type="nucleotide sequence ID" value="NZ_BOMW01000124.1"/>
</dbReference>
<gene>
    <name evidence="1" type="ORF">Asi03nite_74770</name>
</gene>
<sequence length="191" mass="20752">MSTLTQPTLRDGRTLLDTAMFDRLVRRIAAEHPELAPDMPARIMDQALAFLGATATTTQPIGPSELVDIGWHTFILYTVDYARFCDDVAGRFIHHVPNEDETAIPRGEAGMLQIADCETGNCKCTKPPTAEQCRNAAGEPITQEPVRGGLKVTVRAIHGAGFRVDRDLWPAAATADCTQCHAGCHDSPGRK</sequence>
<proteinExistence type="predicted"/>
<keyword evidence="2" id="KW-1185">Reference proteome</keyword>
<comment type="caution">
    <text evidence="1">The sequence shown here is derived from an EMBL/GenBank/DDBJ whole genome shotgun (WGS) entry which is preliminary data.</text>
</comment>
<protein>
    <submittedName>
        <fullName evidence="1">Uncharacterized protein</fullName>
    </submittedName>
</protein>
<dbReference type="Proteomes" id="UP000629619">
    <property type="component" value="Unassembled WGS sequence"/>
</dbReference>
<organism evidence="1 2">
    <name type="scientific">Actinoplanes siamensis</name>
    <dbReference type="NCBI Taxonomy" id="1223317"/>
    <lineage>
        <taxon>Bacteria</taxon>
        <taxon>Bacillati</taxon>
        <taxon>Actinomycetota</taxon>
        <taxon>Actinomycetes</taxon>
        <taxon>Micromonosporales</taxon>
        <taxon>Micromonosporaceae</taxon>
        <taxon>Actinoplanes</taxon>
    </lineage>
</organism>
<dbReference type="EMBL" id="BOMW01000124">
    <property type="protein sequence ID" value="GIF09939.1"/>
    <property type="molecule type" value="Genomic_DNA"/>
</dbReference>
<evidence type="ECO:0000313" key="1">
    <source>
        <dbReference type="EMBL" id="GIF09939.1"/>
    </source>
</evidence>
<accession>A0A919TPI7</accession>
<evidence type="ECO:0000313" key="2">
    <source>
        <dbReference type="Proteomes" id="UP000629619"/>
    </source>
</evidence>
<reference evidence="1" key="1">
    <citation type="submission" date="2021-01" db="EMBL/GenBank/DDBJ databases">
        <title>Whole genome shotgun sequence of Actinoplanes siamensis NBRC 109076.</title>
        <authorList>
            <person name="Komaki H."/>
            <person name="Tamura T."/>
        </authorList>
    </citation>
    <scope>NUCLEOTIDE SEQUENCE</scope>
    <source>
        <strain evidence="1">NBRC 109076</strain>
    </source>
</reference>
<dbReference type="AlphaFoldDB" id="A0A919TPI7"/>